<evidence type="ECO:0000256" key="3">
    <source>
        <dbReference type="ARBA" id="ARBA00022792"/>
    </source>
</evidence>
<name>G0U7N1_TRYVY</name>
<dbReference type="InterPro" id="IPR003959">
    <property type="entry name" value="ATPase_AAA_core"/>
</dbReference>
<dbReference type="GO" id="GO:0005743">
    <property type="term" value="C:mitochondrial inner membrane"/>
    <property type="evidence" value="ECO:0007669"/>
    <property type="project" value="UniProtKB-SubCell"/>
</dbReference>
<keyword evidence="3" id="KW-0999">Mitochondrion inner membrane</keyword>
<proteinExistence type="inferred from homology"/>
<evidence type="ECO:0000313" key="6">
    <source>
        <dbReference type="EMBL" id="CCC51889.1"/>
    </source>
</evidence>
<evidence type="ECO:0000259" key="5">
    <source>
        <dbReference type="SMART" id="SM01024"/>
    </source>
</evidence>
<dbReference type="InterPro" id="IPR027417">
    <property type="entry name" value="P-loop_NTPase"/>
</dbReference>
<keyword evidence="3" id="KW-0472">Membrane</keyword>
<dbReference type="SUPFAM" id="SSF52540">
    <property type="entry name" value="P-loop containing nucleoside triphosphate hydrolases"/>
    <property type="match status" value="1"/>
</dbReference>
<dbReference type="GO" id="GO:0005524">
    <property type="term" value="F:ATP binding"/>
    <property type="evidence" value="ECO:0007669"/>
    <property type="project" value="InterPro"/>
</dbReference>
<organism evidence="6">
    <name type="scientific">Trypanosoma vivax (strain Y486)</name>
    <dbReference type="NCBI Taxonomy" id="1055687"/>
    <lineage>
        <taxon>Eukaryota</taxon>
        <taxon>Discoba</taxon>
        <taxon>Euglenozoa</taxon>
        <taxon>Kinetoplastea</taxon>
        <taxon>Metakinetoplastina</taxon>
        <taxon>Trypanosomatida</taxon>
        <taxon>Trypanosomatidae</taxon>
        <taxon>Trypanosoma</taxon>
        <taxon>Duttonella</taxon>
    </lineage>
</organism>
<evidence type="ECO:0000259" key="4">
    <source>
        <dbReference type="SMART" id="SM00382"/>
    </source>
</evidence>
<reference evidence="6" key="1">
    <citation type="journal article" date="2012" name="Proc. Natl. Acad. Sci. U.S.A.">
        <title>Antigenic diversity is generated by distinct evolutionary mechanisms in African trypanosome species.</title>
        <authorList>
            <person name="Jackson A.P."/>
            <person name="Berry A."/>
            <person name="Aslett M."/>
            <person name="Allison H.C."/>
            <person name="Burton P."/>
            <person name="Vavrova-Anderson J."/>
            <person name="Brown R."/>
            <person name="Browne H."/>
            <person name="Corton N."/>
            <person name="Hauser H."/>
            <person name="Gamble J."/>
            <person name="Gilderthorp R."/>
            <person name="Marcello L."/>
            <person name="McQuillan J."/>
            <person name="Otto T.D."/>
            <person name="Quail M.A."/>
            <person name="Sanders M.J."/>
            <person name="van Tonder A."/>
            <person name="Ginger M.L."/>
            <person name="Field M.C."/>
            <person name="Barry J.D."/>
            <person name="Hertz-Fowler C."/>
            <person name="Berriman M."/>
        </authorList>
    </citation>
    <scope>NUCLEOTIDE SEQUENCE</scope>
    <source>
        <strain evidence="6">Y486</strain>
    </source>
</reference>
<dbReference type="SMART" id="SM01024">
    <property type="entry name" value="BCS1_N"/>
    <property type="match status" value="1"/>
</dbReference>
<dbReference type="EMBL" id="HE573026">
    <property type="protein sequence ID" value="CCC51889.1"/>
    <property type="molecule type" value="Genomic_DNA"/>
</dbReference>
<dbReference type="SMART" id="SM00382">
    <property type="entry name" value="AAA"/>
    <property type="match status" value="1"/>
</dbReference>
<feature type="domain" description="AAA+ ATPase" evidence="4">
    <location>
        <begin position="218"/>
        <end position="372"/>
    </location>
</feature>
<dbReference type="InterPro" id="IPR050747">
    <property type="entry name" value="Mitochondrial_chaperone_BCS1"/>
</dbReference>
<dbReference type="Pfam" id="PF00004">
    <property type="entry name" value="AAA"/>
    <property type="match status" value="1"/>
</dbReference>
<comment type="subcellular location">
    <subcellularLocation>
        <location evidence="1">Mitochondrion inner membrane</location>
        <topology evidence="1">Single-pass membrane protein</topology>
    </subcellularLocation>
</comment>
<dbReference type="InterPro" id="IPR014851">
    <property type="entry name" value="BCS1_N"/>
</dbReference>
<gene>
    <name evidence="6" type="ORF">TVY486_1009340</name>
</gene>
<dbReference type="PANTHER" id="PTHR23070">
    <property type="entry name" value="BCS1 AAA-TYPE ATPASE"/>
    <property type="match status" value="1"/>
</dbReference>
<dbReference type="Gene3D" id="3.40.50.300">
    <property type="entry name" value="P-loop containing nucleotide triphosphate hydrolases"/>
    <property type="match status" value="1"/>
</dbReference>
<dbReference type="InterPro" id="IPR003593">
    <property type="entry name" value="AAA+_ATPase"/>
</dbReference>
<feature type="domain" description="BCS1 N-terminal" evidence="5">
    <location>
        <begin position="1"/>
        <end position="188"/>
    </location>
</feature>
<dbReference type="AlphaFoldDB" id="G0U7N1"/>
<comment type="similarity">
    <text evidence="2">Belongs to the AAA ATPase family. BCS1 subfamily.</text>
</comment>
<dbReference type="VEuPathDB" id="TriTrypDB:TvY486_1009340"/>
<dbReference type="Pfam" id="PF08740">
    <property type="entry name" value="BCS1_N"/>
    <property type="match status" value="1"/>
</dbReference>
<dbReference type="GO" id="GO:0016887">
    <property type="term" value="F:ATP hydrolysis activity"/>
    <property type="evidence" value="ECO:0007669"/>
    <property type="project" value="InterPro"/>
</dbReference>
<sequence>MLTVVLWEMVVSQKDNAGRLLKDLLFVTLEVRSSREEFVMIIDWLARQPCGKRSRNISLAPVSVLEEKHAVLREGEAQPIVEERLRNSDFVPGFGRHLARFEGTWLWICRCIDTSKQYRSSAHTDREHEVLEIMFLTRDRSVVQRFMEQVYASWKEQAKDTVSLYVPGGWGTQWEFLSKRLRRPLSTLHLPQTTTSIVEDIRFFLRSRDLYMTLGIPWRRGYLFEGPPGTGKTSFILAIASELSLPIYLLSLHSRELDDVALTKLINSVPPRSLLVIEDLERAIRWREEALHTKGTEGCPTEAATTSNAELDGARVAGAVSLSALLNAIDGIASSEGRVLVVTTNDSAQLPSRQALLRPGRIDQHVTFQPLDHPSRRAMLQSFNRLVKQVLPEKDSPRAGESDEFLTHLGTTPAKLQNDLLNALYKNKPA</sequence>
<keyword evidence="3" id="KW-0496">Mitochondrion</keyword>
<protein>
    <submittedName>
        <fullName evidence="6">Putative ATPase</fullName>
    </submittedName>
</protein>
<evidence type="ECO:0000256" key="2">
    <source>
        <dbReference type="ARBA" id="ARBA00007448"/>
    </source>
</evidence>
<evidence type="ECO:0000256" key="1">
    <source>
        <dbReference type="ARBA" id="ARBA00004434"/>
    </source>
</evidence>
<accession>G0U7N1</accession>